<gene>
    <name evidence="5" type="ORF">chiPu_0025260</name>
</gene>
<keyword evidence="2" id="KW-0472">Membrane</keyword>
<sequence>MQKVPQYTLIIQATDMEGSPTYGLSNTATAVIKVTDVND</sequence>
<evidence type="ECO:0000313" key="5">
    <source>
        <dbReference type="EMBL" id="GCC41151.1"/>
    </source>
</evidence>
<name>A0A401TEU8_CHIPU</name>
<feature type="domain" description="Cadherin" evidence="4">
    <location>
        <begin position="2"/>
        <end position="39"/>
    </location>
</feature>
<protein>
    <recommendedName>
        <fullName evidence="4">Cadherin domain-containing protein</fullName>
    </recommendedName>
</protein>
<evidence type="ECO:0000313" key="6">
    <source>
        <dbReference type="Proteomes" id="UP000287033"/>
    </source>
</evidence>
<dbReference type="PRINTS" id="PR00205">
    <property type="entry name" value="CADHERIN"/>
</dbReference>
<dbReference type="PROSITE" id="PS50268">
    <property type="entry name" value="CADHERIN_2"/>
    <property type="match status" value="1"/>
</dbReference>
<dbReference type="AlphaFoldDB" id="A0A401TEU8"/>
<evidence type="ECO:0000256" key="1">
    <source>
        <dbReference type="ARBA" id="ARBA00004370"/>
    </source>
</evidence>
<dbReference type="GO" id="GO:0007156">
    <property type="term" value="P:homophilic cell adhesion via plasma membrane adhesion molecules"/>
    <property type="evidence" value="ECO:0007669"/>
    <property type="project" value="InterPro"/>
</dbReference>
<organism evidence="5 6">
    <name type="scientific">Chiloscyllium punctatum</name>
    <name type="common">Brownbanded bambooshark</name>
    <name type="synonym">Hemiscyllium punctatum</name>
    <dbReference type="NCBI Taxonomy" id="137246"/>
    <lineage>
        <taxon>Eukaryota</taxon>
        <taxon>Metazoa</taxon>
        <taxon>Chordata</taxon>
        <taxon>Craniata</taxon>
        <taxon>Vertebrata</taxon>
        <taxon>Chondrichthyes</taxon>
        <taxon>Elasmobranchii</taxon>
        <taxon>Galeomorphii</taxon>
        <taxon>Galeoidea</taxon>
        <taxon>Orectolobiformes</taxon>
        <taxon>Hemiscylliidae</taxon>
        <taxon>Chiloscyllium</taxon>
    </lineage>
</organism>
<comment type="subcellular location">
    <subcellularLocation>
        <location evidence="1">Membrane</location>
    </subcellularLocation>
</comment>
<dbReference type="Gene3D" id="2.60.40.60">
    <property type="entry name" value="Cadherins"/>
    <property type="match status" value="1"/>
</dbReference>
<feature type="non-terminal residue" evidence="5">
    <location>
        <position position="39"/>
    </location>
</feature>
<comment type="caution">
    <text evidence="5">The sequence shown here is derived from an EMBL/GenBank/DDBJ whole genome shotgun (WGS) entry which is preliminary data.</text>
</comment>
<dbReference type="GO" id="GO:0005509">
    <property type="term" value="F:calcium ion binding"/>
    <property type="evidence" value="ECO:0007669"/>
    <property type="project" value="UniProtKB-UniRule"/>
</dbReference>
<dbReference type="OrthoDB" id="10265230at2759"/>
<keyword evidence="6" id="KW-1185">Reference proteome</keyword>
<dbReference type="GO" id="GO:0016020">
    <property type="term" value="C:membrane"/>
    <property type="evidence" value="ECO:0007669"/>
    <property type="project" value="UniProtKB-SubCell"/>
</dbReference>
<keyword evidence="3" id="KW-0106">Calcium</keyword>
<proteinExistence type="predicted"/>
<evidence type="ECO:0000256" key="3">
    <source>
        <dbReference type="PROSITE-ProRule" id="PRU00043"/>
    </source>
</evidence>
<dbReference type="EMBL" id="BEZZ01055349">
    <property type="protein sequence ID" value="GCC41151.1"/>
    <property type="molecule type" value="Genomic_DNA"/>
</dbReference>
<dbReference type="InterPro" id="IPR015919">
    <property type="entry name" value="Cadherin-like_sf"/>
</dbReference>
<dbReference type="SUPFAM" id="SSF49313">
    <property type="entry name" value="Cadherin-like"/>
    <property type="match status" value="1"/>
</dbReference>
<dbReference type="CDD" id="cd11304">
    <property type="entry name" value="Cadherin_repeat"/>
    <property type="match status" value="1"/>
</dbReference>
<accession>A0A401TEU8</accession>
<evidence type="ECO:0000259" key="4">
    <source>
        <dbReference type="PROSITE" id="PS50268"/>
    </source>
</evidence>
<dbReference type="InterPro" id="IPR002126">
    <property type="entry name" value="Cadherin-like_dom"/>
</dbReference>
<dbReference type="Proteomes" id="UP000287033">
    <property type="component" value="Unassembled WGS sequence"/>
</dbReference>
<reference evidence="5 6" key="1">
    <citation type="journal article" date="2018" name="Nat. Ecol. Evol.">
        <title>Shark genomes provide insights into elasmobranch evolution and the origin of vertebrates.</title>
        <authorList>
            <person name="Hara Y"/>
            <person name="Yamaguchi K"/>
            <person name="Onimaru K"/>
            <person name="Kadota M"/>
            <person name="Koyanagi M"/>
            <person name="Keeley SD"/>
            <person name="Tatsumi K"/>
            <person name="Tanaka K"/>
            <person name="Motone F"/>
            <person name="Kageyama Y"/>
            <person name="Nozu R"/>
            <person name="Adachi N"/>
            <person name="Nishimura O"/>
            <person name="Nakagawa R"/>
            <person name="Tanegashima C"/>
            <person name="Kiyatake I"/>
            <person name="Matsumoto R"/>
            <person name="Murakumo K"/>
            <person name="Nishida K"/>
            <person name="Terakita A"/>
            <person name="Kuratani S"/>
            <person name="Sato K"/>
            <person name="Hyodo S Kuraku.S."/>
        </authorList>
    </citation>
    <scope>NUCLEOTIDE SEQUENCE [LARGE SCALE GENOMIC DNA]</scope>
</reference>
<dbReference type="STRING" id="137246.A0A401TEU8"/>
<evidence type="ECO:0000256" key="2">
    <source>
        <dbReference type="ARBA" id="ARBA00023136"/>
    </source>
</evidence>